<keyword evidence="4" id="KW-0378">Hydrolase</keyword>
<proteinExistence type="inferred from homology"/>
<accession>A0A7J6LJG4</accession>
<keyword evidence="8" id="KW-1185">Reference proteome</keyword>
<dbReference type="InterPro" id="IPR001969">
    <property type="entry name" value="Aspartic_peptidase_AS"/>
</dbReference>
<evidence type="ECO:0000256" key="4">
    <source>
        <dbReference type="ARBA" id="ARBA00022801"/>
    </source>
</evidence>
<keyword evidence="5" id="KW-0732">Signal</keyword>
<evidence type="ECO:0000256" key="3">
    <source>
        <dbReference type="ARBA" id="ARBA00022750"/>
    </source>
</evidence>
<evidence type="ECO:0000313" key="8">
    <source>
        <dbReference type="Proteomes" id="UP000591131"/>
    </source>
</evidence>
<feature type="domain" description="Peptidase A1" evidence="6">
    <location>
        <begin position="38"/>
        <end position="362"/>
    </location>
</feature>
<keyword evidence="2" id="KW-0645">Protease</keyword>
<keyword evidence="3" id="KW-0064">Aspartyl protease</keyword>
<dbReference type="GO" id="GO:0004190">
    <property type="term" value="F:aspartic-type endopeptidase activity"/>
    <property type="evidence" value="ECO:0007669"/>
    <property type="project" value="UniProtKB-KW"/>
</dbReference>
<protein>
    <recommendedName>
        <fullName evidence="6">Peptidase A1 domain-containing protein</fullName>
    </recommendedName>
</protein>
<evidence type="ECO:0000256" key="2">
    <source>
        <dbReference type="ARBA" id="ARBA00022670"/>
    </source>
</evidence>
<dbReference type="Pfam" id="PF00026">
    <property type="entry name" value="Asp"/>
    <property type="match status" value="1"/>
</dbReference>
<reference evidence="7 8" key="1">
    <citation type="submission" date="2020-04" db="EMBL/GenBank/DDBJ databases">
        <title>Perkinsus chesapeaki whole genome sequence.</title>
        <authorList>
            <person name="Bogema D.R."/>
        </authorList>
    </citation>
    <scope>NUCLEOTIDE SEQUENCE [LARGE SCALE GENOMIC DNA]</scope>
    <source>
        <strain evidence="7">ATCC PRA-425</strain>
    </source>
</reference>
<organism evidence="7 8">
    <name type="scientific">Perkinsus chesapeaki</name>
    <name type="common">Clam parasite</name>
    <name type="synonym">Perkinsus andrewsi</name>
    <dbReference type="NCBI Taxonomy" id="330153"/>
    <lineage>
        <taxon>Eukaryota</taxon>
        <taxon>Sar</taxon>
        <taxon>Alveolata</taxon>
        <taxon>Perkinsozoa</taxon>
        <taxon>Perkinsea</taxon>
        <taxon>Perkinsida</taxon>
        <taxon>Perkinsidae</taxon>
        <taxon>Perkinsus</taxon>
    </lineage>
</organism>
<evidence type="ECO:0000256" key="1">
    <source>
        <dbReference type="ARBA" id="ARBA00007447"/>
    </source>
</evidence>
<gene>
    <name evidence="7" type="ORF">FOL47_007738</name>
</gene>
<evidence type="ECO:0000256" key="5">
    <source>
        <dbReference type="SAM" id="SignalP"/>
    </source>
</evidence>
<comment type="similarity">
    <text evidence="1">Belongs to the peptidase A1 family.</text>
</comment>
<name>A0A7J6LJG4_PERCH</name>
<dbReference type="PROSITE" id="PS51767">
    <property type="entry name" value="PEPTIDASE_A1"/>
    <property type="match status" value="1"/>
</dbReference>
<dbReference type="InterPro" id="IPR021109">
    <property type="entry name" value="Peptidase_aspartic_dom_sf"/>
</dbReference>
<evidence type="ECO:0000313" key="7">
    <source>
        <dbReference type="EMBL" id="KAF4659031.1"/>
    </source>
</evidence>
<dbReference type="EMBL" id="JAAPAO010000469">
    <property type="protein sequence ID" value="KAF4659031.1"/>
    <property type="molecule type" value="Genomic_DNA"/>
</dbReference>
<feature type="signal peptide" evidence="5">
    <location>
        <begin position="1"/>
        <end position="17"/>
    </location>
</feature>
<dbReference type="PROSITE" id="PS00141">
    <property type="entry name" value="ASP_PROTEASE"/>
    <property type="match status" value="1"/>
</dbReference>
<comment type="caution">
    <text evidence="7">The sequence shown here is derived from an EMBL/GenBank/DDBJ whole genome shotgun (WGS) entry which is preliminary data.</text>
</comment>
<dbReference type="GO" id="GO:0006508">
    <property type="term" value="P:proteolysis"/>
    <property type="evidence" value="ECO:0007669"/>
    <property type="project" value="UniProtKB-KW"/>
</dbReference>
<feature type="chain" id="PRO_5029744600" description="Peptidase A1 domain-containing protein" evidence="5">
    <location>
        <begin position="18"/>
        <end position="370"/>
    </location>
</feature>
<dbReference type="Gene3D" id="2.40.70.10">
    <property type="entry name" value="Acid Proteases"/>
    <property type="match status" value="1"/>
</dbReference>
<sequence>MWILLLVLFEILVGVIPDRVIRQYIAMYYATNTKPREYVLFTIVHVDDQPVNMVVDTGTNFFLLLEQSAYEKLLGHGACEMVFSRCYDCQKSCQPINPKTIYFADGRSVKAFRRYGSLRYGVNWFTISFGLEFEFSPSPAVRNPPAPFGLGPTIDVRFPSVLEQLVTQSPKAVKENTFALYLKPGPFSTSHPVGELLLGGGDDSLYEGPLQFVPMVDRYYWKVGLTEVQIDSDKTVDVAGRVHLDTGSNYILVPQNKLMELITSIQWAVSKAAAEAVHFMYDEELSLFQVNCDYRRYMPTLRFMLSTPNGNVPLNITHEGYVPVRENLCYLMVKSGVLTLPNFMLVRNYLEFQLDQKRIGIAKLKLADNS</sequence>
<dbReference type="InterPro" id="IPR001461">
    <property type="entry name" value="Aspartic_peptidase_A1"/>
</dbReference>
<dbReference type="InterPro" id="IPR033121">
    <property type="entry name" value="PEPTIDASE_A1"/>
</dbReference>
<dbReference type="SUPFAM" id="SSF50630">
    <property type="entry name" value="Acid proteases"/>
    <property type="match status" value="1"/>
</dbReference>
<dbReference type="PANTHER" id="PTHR47966">
    <property type="entry name" value="BETA-SITE APP-CLEAVING ENZYME, ISOFORM A-RELATED"/>
    <property type="match status" value="1"/>
</dbReference>
<dbReference type="PANTHER" id="PTHR47966:SF51">
    <property type="entry name" value="BETA-SITE APP-CLEAVING ENZYME, ISOFORM A-RELATED"/>
    <property type="match status" value="1"/>
</dbReference>
<dbReference type="CDD" id="cd05471">
    <property type="entry name" value="pepsin_like"/>
    <property type="match status" value="1"/>
</dbReference>
<dbReference type="OrthoDB" id="288101at2759"/>
<dbReference type="InterPro" id="IPR034164">
    <property type="entry name" value="Pepsin-like_dom"/>
</dbReference>
<dbReference type="AlphaFoldDB" id="A0A7J6LJG4"/>
<evidence type="ECO:0000259" key="6">
    <source>
        <dbReference type="PROSITE" id="PS51767"/>
    </source>
</evidence>
<dbReference type="Proteomes" id="UP000591131">
    <property type="component" value="Unassembled WGS sequence"/>
</dbReference>